<protein>
    <submittedName>
        <fullName evidence="2">Transcriptional regulator, XRE family</fullName>
    </submittedName>
</protein>
<keyword evidence="3" id="KW-1185">Reference proteome</keyword>
<feature type="domain" description="HTH cro/C1-type" evidence="1">
    <location>
        <begin position="19"/>
        <end position="72"/>
    </location>
</feature>
<dbReference type="Gene3D" id="1.10.260.40">
    <property type="entry name" value="lambda repressor-like DNA-binding domains"/>
    <property type="match status" value="1"/>
</dbReference>
<dbReference type="STRING" id="460265.Mnod_2941"/>
<proteinExistence type="predicted"/>
<dbReference type="SMART" id="SM00530">
    <property type="entry name" value="HTH_XRE"/>
    <property type="match status" value="1"/>
</dbReference>
<evidence type="ECO:0000313" key="2">
    <source>
        <dbReference type="EMBL" id="ACL57892.1"/>
    </source>
</evidence>
<dbReference type="AlphaFoldDB" id="B8IH17"/>
<dbReference type="eggNOG" id="COG1396">
    <property type="taxonomic scope" value="Bacteria"/>
</dbReference>
<dbReference type="InterPro" id="IPR001387">
    <property type="entry name" value="Cro/C1-type_HTH"/>
</dbReference>
<dbReference type="InterPro" id="IPR010982">
    <property type="entry name" value="Lambda_DNA-bd_dom_sf"/>
</dbReference>
<dbReference type="RefSeq" id="WP_015929567.1">
    <property type="nucleotide sequence ID" value="NC_011894.1"/>
</dbReference>
<dbReference type="Proteomes" id="UP000008207">
    <property type="component" value="Chromosome"/>
</dbReference>
<dbReference type="GO" id="GO:0003677">
    <property type="term" value="F:DNA binding"/>
    <property type="evidence" value="ECO:0007669"/>
    <property type="project" value="InterPro"/>
</dbReference>
<name>B8IH17_METNO</name>
<dbReference type="Pfam" id="PF13560">
    <property type="entry name" value="HTH_31"/>
    <property type="match status" value="1"/>
</dbReference>
<dbReference type="PROSITE" id="PS50943">
    <property type="entry name" value="HTH_CROC1"/>
    <property type="match status" value="1"/>
</dbReference>
<dbReference type="OrthoDB" id="5524454at2"/>
<dbReference type="HOGENOM" id="CLU_2082049_0_0_5"/>
<evidence type="ECO:0000313" key="3">
    <source>
        <dbReference type="Proteomes" id="UP000008207"/>
    </source>
</evidence>
<reference evidence="2 3" key="1">
    <citation type="submission" date="2009-01" db="EMBL/GenBank/DDBJ databases">
        <title>Complete sequence of chromosome of Methylobacterium nodulans ORS 2060.</title>
        <authorList>
            <consortium name="US DOE Joint Genome Institute"/>
            <person name="Lucas S."/>
            <person name="Copeland A."/>
            <person name="Lapidus A."/>
            <person name="Glavina del Rio T."/>
            <person name="Dalin E."/>
            <person name="Tice H."/>
            <person name="Bruce D."/>
            <person name="Goodwin L."/>
            <person name="Pitluck S."/>
            <person name="Sims D."/>
            <person name="Brettin T."/>
            <person name="Detter J.C."/>
            <person name="Han C."/>
            <person name="Larimer F."/>
            <person name="Land M."/>
            <person name="Hauser L."/>
            <person name="Kyrpides N."/>
            <person name="Ivanova N."/>
            <person name="Marx C.J."/>
            <person name="Richardson P."/>
        </authorList>
    </citation>
    <scope>NUCLEOTIDE SEQUENCE [LARGE SCALE GENOMIC DNA]</scope>
    <source>
        <strain evidence="3">LMG 21967 / CNCM I-2342 / ORS 2060</strain>
    </source>
</reference>
<evidence type="ECO:0000259" key="1">
    <source>
        <dbReference type="PROSITE" id="PS50943"/>
    </source>
</evidence>
<gene>
    <name evidence="2" type="ordered locus">Mnod_2941</name>
</gene>
<accession>B8IH17</accession>
<sequence length="117" mass="12820">MQSIVMTTAVAPRSLGERIQRRRRRLGFLQSELARAIGCGPGAISRFERGRRVPREVLPRLAAALQVDVRDLLADAAAIEPSREECELLQAYRALPDSGQAEIRSLMAALAAGRVAR</sequence>
<organism evidence="2 3">
    <name type="scientific">Methylobacterium nodulans (strain LMG 21967 / CNCM I-2342 / ORS 2060)</name>
    <dbReference type="NCBI Taxonomy" id="460265"/>
    <lineage>
        <taxon>Bacteria</taxon>
        <taxon>Pseudomonadati</taxon>
        <taxon>Pseudomonadota</taxon>
        <taxon>Alphaproteobacteria</taxon>
        <taxon>Hyphomicrobiales</taxon>
        <taxon>Methylobacteriaceae</taxon>
        <taxon>Methylobacterium</taxon>
    </lineage>
</organism>
<dbReference type="EMBL" id="CP001349">
    <property type="protein sequence ID" value="ACL57892.1"/>
    <property type="molecule type" value="Genomic_DNA"/>
</dbReference>
<dbReference type="SUPFAM" id="SSF47413">
    <property type="entry name" value="lambda repressor-like DNA-binding domains"/>
    <property type="match status" value="1"/>
</dbReference>
<dbReference type="CDD" id="cd00093">
    <property type="entry name" value="HTH_XRE"/>
    <property type="match status" value="1"/>
</dbReference>
<dbReference type="KEGG" id="mno:Mnod_2941"/>